<reference evidence="3 4" key="1">
    <citation type="submission" date="2019-10" db="EMBL/GenBank/DDBJ databases">
        <title>Rudanella paleaurantiibacter sp. nov., isolated from sludge.</title>
        <authorList>
            <person name="Xu S.Q."/>
        </authorList>
    </citation>
    <scope>NUCLEOTIDE SEQUENCE [LARGE SCALE GENOMIC DNA]</scope>
    <source>
        <strain evidence="3 4">HX-22-17</strain>
    </source>
</reference>
<dbReference type="CDD" id="cd17557">
    <property type="entry name" value="REC_Rcp-like"/>
    <property type="match status" value="1"/>
</dbReference>
<feature type="modified residue" description="4-aspartylphosphate" evidence="1">
    <location>
        <position position="60"/>
    </location>
</feature>
<keyword evidence="1" id="KW-0597">Phosphoprotein</keyword>
<protein>
    <submittedName>
        <fullName evidence="3">Response regulator</fullName>
    </submittedName>
</protein>
<dbReference type="PANTHER" id="PTHR44520">
    <property type="entry name" value="RESPONSE REGULATOR RCP1-RELATED"/>
    <property type="match status" value="1"/>
</dbReference>
<dbReference type="InterPro" id="IPR011006">
    <property type="entry name" value="CheY-like_superfamily"/>
</dbReference>
<dbReference type="Pfam" id="PF00072">
    <property type="entry name" value="Response_reg"/>
    <property type="match status" value="1"/>
</dbReference>
<dbReference type="InterPro" id="IPR052893">
    <property type="entry name" value="TCS_response_regulator"/>
</dbReference>
<dbReference type="Proteomes" id="UP000488299">
    <property type="component" value="Unassembled WGS sequence"/>
</dbReference>
<organism evidence="3 4">
    <name type="scientific">Rudanella paleaurantiibacter</name>
    <dbReference type="NCBI Taxonomy" id="2614655"/>
    <lineage>
        <taxon>Bacteria</taxon>
        <taxon>Pseudomonadati</taxon>
        <taxon>Bacteroidota</taxon>
        <taxon>Cytophagia</taxon>
        <taxon>Cytophagales</taxon>
        <taxon>Cytophagaceae</taxon>
        <taxon>Rudanella</taxon>
    </lineage>
</organism>
<evidence type="ECO:0000313" key="3">
    <source>
        <dbReference type="EMBL" id="KAB7732698.1"/>
    </source>
</evidence>
<proteinExistence type="predicted"/>
<dbReference type="PROSITE" id="PS50110">
    <property type="entry name" value="RESPONSE_REGULATORY"/>
    <property type="match status" value="1"/>
</dbReference>
<feature type="domain" description="Response regulatory" evidence="2">
    <location>
        <begin position="5"/>
        <end position="127"/>
    </location>
</feature>
<evidence type="ECO:0000259" key="2">
    <source>
        <dbReference type="PROSITE" id="PS50110"/>
    </source>
</evidence>
<dbReference type="SMART" id="SM00448">
    <property type="entry name" value="REC"/>
    <property type="match status" value="1"/>
</dbReference>
<dbReference type="Gene3D" id="3.40.50.2300">
    <property type="match status" value="1"/>
</dbReference>
<dbReference type="RefSeq" id="WP_152122221.1">
    <property type="nucleotide sequence ID" value="NZ_WELI01000001.1"/>
</dbReference>
<accession>A0A7J5U4D1</accession>
<dbReference type="EMBL" id="WELI01000001">
    <property type="protein sequence ID" value="KAB7732698.1"/>
    <property type="molecule type" value="Genomic_DNA"/>
</dbReference>
<dbReference type="GO" id="GO:0000160">
    <property type="term" value="P:phosphorelay signal transduction system"/>
    <property type="evidence" value="ECO:0007669"/>
    <property type="project" value="InterPro"/>
</dbReference>
<comment type="caution">
    <text evidence="3">The sequence shown here is derived from an EMBL/GenBank/DDBJ whole genome shotgun (WGS) entry which is preliminary data.</text>
</comment>
<dbReference type="PANTHER" id="PTHR44520:SF2">
    <property type="entry name" value="RESPONSE REGULATOR RCP1"/>
    <property type="match status" value="1"/>
</dbReference>
<evidence type="ECO:0000313" key="4">
    <source>
        <dbReference type="Proteomes" id="UP000488299"/>
    </source>
</evidence>
<dbReference type="SUPFAM" id="SSF52172">
    <property type="entry name" value="CheY-like"/>
    <property type="match status" value="1"/>
</dbReference>
<name>A0A7J5U4D1_9BACT</name>
<sequence>MASSLIYLVDDDEDDRFFAKLTFQQHFSDTELVCFEDGEELLLHIEQHPDAALPELVLVDLNMPRMNGFDTLKALKEHTDWKQVPVAILTTSSDVHDQERSKALGACAFLTKPATYEMLAQTIKSGQISCGD</sequence>
<gene>
    <name evidence="3" type="ORF">F5984_01740</name>
</gene>
<evidence type="ECO:0000256" key="1">
    <source>
        <dbReference type="PROSITE-ProRule" id="PRU00169"/>
    </source>
</evidence>
<keyword evidence="4" id="KW-1185">Reference proteome</keyword>
<dbReference type="AlphaFoldDB" id="A0A7J5U4D1"/>
<dbReference type="InterPro" id="IPR001789">
    <property type="entry name" value="Sig_transdc_resp-reg_receiver"/>
</dbReference>